<gene>
    <name evidence="2" type="ORF">L1049_004803</name>
</gene>
<reference evidence="2 3" key="1">
    <citation type="journal article" date="2024" name="Plant J.">
        <title>Genome sequences and population genomics reveal climatic adaptation and genomic divergence between two closely related sweetgum species.</title>
        <authorList>
            <person name="Xu W.Q."/>
            <person name="Ren C.Q."/>
            <person name="Zhang X.Y."/>
            <person name="Comes H.P."/>
            <person name="Liu X.H."/>
            <person name="Li Y.G."/>
            <person name="Kettle C.J."/>
            <person name="Jalonen R."/>
            <person name="Gaisberger H."/>
            <person name="Ma Y.Z."/>
            <person name="Qiu Y.X."/>
        </authorList>
    </citation>
    <scope>NUCLEOTIDE SEQUENCE [LARGE SCALE GENOMIC DNA]</scope>
    <source>
        <strain evidence="2">Hangzhou</strain>
    </source>
</reference>
<keyword evidence="1" id="KW-0812">Transmembrane</keyword>
<sequence>MHDRDMYICTLSLWSSWLAWLLRSWTAMAMRSSLPSLKHQWVTPAGTAMMSPWLIRCTFWCWSLLIFPRRSCSSQLSRVGAARSEWNVSAHPGKLIPMKPLPVPFHFTLLAALYFSSLVCYVQFDCQENERKARQLWGFSIKT</sequence>
<dbReference type="EMBL" id="JBBPBK010000007">
    <property type="protein sequence ID" value="KAK9281896.1"/>
    <property type="molecule type" value="Genomic_DNA"/>
</dbReference>
<comment type="caution">
    <text evidence="2">The sequence shown here is derived from an EMBL/GenBank/DDBJ whole genome shotgun (WGS) entry which is preliminary data.</text>
</comment>
<name>A0AAP0RUE3_LIQFO</name>
<evidence type="ECO:0000313" key="2">
    <source>
        <dbReference type="EMBL" id="KAK9281896.1"/>
    </source>
</evidence>
<proteinExistence type="predicted"/>
<keyword evidence="1" id="KW-0472">Membrane</keyword>
<evidence type="ECO:0000313" key="3">
    <source>
        <dbReference type="Proteomes" id="UP001415857"/>
    </source>
</evidence>
<evidence type="ECO:0000256" key="1">
    <source>
        <dbReference type="SAM" id="Phobius"/>
    </source>
</evidence>
<dbReference type="AlphaFoldDB" id="A0AAP0RUE3"/>
<feature type="transmembrane region" description="Helical" evidence="1">
    <location>
        <begin position="103"/>
        <end position="124"/>
    </location>
</feature>
<keyword evidence="1" id="KW-1133">Transmembrane helix</keyword>
<organism evidence="2 3">
    <name type="scientific">Liquidambar formosana</name>
    <name type="common">Formosan gum</name>
    <dbReference type="NCBI Taxonomy" id="63359"/>
    <lineage>
        <taxon>Eukaryota</taxon>
        <taxon>Viridiplantae</taxon>
        <taxon>Streptophyta</taxon>
        <taxon>Embryophyta</taxon>
        <taxon>Tracheophyta</taxon>
        <taxon>Spermatophyta</taxon>
        <taxon>Magnoliopsida</taxon>
        <taxon>eudicotyledons</taxon>
        <taxon>Gunneridae</taxon>
        <taxon>Pentapetalae</taxon>
        <taxon>Saxifragales</taxon>
        <taxon>Altingiaceae</taxon>
        <taxon>Liquidambar</taxon>
    </lineage>
</organism>
<accession>A0AAP0RUE3</accession>
<protein>
    <submittedName>
        <fullName evidence="2">Uncharacterized protein</fullName>
    </submittedName>
</protein>
<dbReference type="Proteomes" id="UP001415857">
    <property type="component" value="Unassembled WGS sequence"/>
</dbReference>
<keyword evidence="3" id="KW-1185">Reference proteome</keyword>